<sequence length="111" mass="12630">MSTTTEPTTNGVAAPPLSPLDVLTLPQAAAYLQLPPDMLQAEATNRQLRGRRLGDEWRFVREDLVRWVRTDPVPPAIPDETEEEYQEFLATLARHRDEIDRYHGCGKYAPE</sequence>
<feature type="domain" description="Helix-turn-helix" evidence="1">
    <location>
        <begin position="22"/>
        <end position="69"/>
    </location>
</feature>
<dbReference type="AlphaFoldDB" id="A0A517XKU0"/>
<dbReference type="InterPro" id="IPR041657">
    <property type="entry name" value="HTH_17"/>
</dbReference>
<organism evidence="2 3">
    <name type="scientific">Urbifossiella limnaea</name>
    <dbReference type="NCBI Taxonomy" id="2528023"/>
    <lineage>
        <taxon>Bacteria</taxon>
        <taxon>Pseudomonadati</taxon>
        <taxon>Planctomycetota</taxon>
        <taxon>Planctomycetia</taxon>
        <taxon>Gemmatales</taxon>
        <taxon>Gemmataceae</taxon>
        <taxon>Urbifossiella</taxon>
    </lineage>
</organism>
<keyword evidence="3" id="KW-1185">Reference proteome</keyword>
<dbReference type="Pfam" id="PF12728">
    <property type="entry name" value="HTH_17"/>
    <property type="match status" value="1"/>
</dbReference>
<evidence type="ECO:0000313" key="2">
    <source>
        <dbReference type="EMBL" id="QDU18127.1"/>
    </source>
</evidence>
<reference evidence="2 3" key="1">
    <citation type="submission" date="2019-02" db="EMBL/GenBank/DDBJ databases">
        <title>Deep-cultivation of Planctomycetes and their phenomic and genomic characterization uncovers novel biology.</title>
        <authorList>
            <person name="Wiegand S."/>
            <person name="Jogler M."/>
            <person name="Boedeker C."/>
            <person name="Pinto D."/>
            <person name="Vollmers J."/>
            <person name="Rivas-Marin E."/>
            <person name="Kohn T."/>
            <person name="Peeters S.H."/>
            <person name="Heuer A."/>
            <person name="Rast P."/>
            <person name="Oberbeckmann S."/>
            <person name="Bunk B."/>
            <person name="Jeske O."/>
            <person name="Meyerdierks A."/>
            <person name="Storesund J.E."/>
            <person name="Kallscheuer N."/>
            <person name="Luecker S."/>
            <person name="Lage O.M."/>
            <person name="Pohl T."/>
            <person name="Merkel B.J."/>
            <person name="Hornburger P."/>
            <person name="Mueller R.-W."/>
            <person name="Bruemmer F."/>
            <person name="Labrenz M."/>
            <person name="Spormann A.M."/>
            <person name="Op den Camp H."/>
            <person name="Overmann J."/>
            <person name="Amann R."/>
            <person name="Jetten M.S.M."/>
            <person name="Mascher T."/>
            <person name="Medema M.H."/>
            <person name="Devos D.P."/>
            <person name="Kaster A.-K."/>
            <person name="Ovreas L."/>
            <person name="Rohde M."/>
            <person name="Galperin M.Y."/>
            <person name="Jogler C."/>
        </authorList>
    </citation>
    <scope>NUCLEOTIDE SEQUENCE [LARGE SCALE GENOMIC DNA]</scope>
    <source>
        <strain evidence="2 3">ETA_A1</strain>
    </source>
</reference>
<proteinExistence type="predicted"/>
<evidence type="ECO:0000259" key="1">
    <source>
        <dbReference type="Pfam" id="PF12728"/>
    </source>
</evidence>
<dbReference type="RefSeq" id="WP_145233188.1">
    <property type="nucleotide sequence ID" value="NZ_CP036273.1"/>
</dbReference>
<dbReference type="OrthoDB" id="289331at2"/>
<name>A0A517XKU0_9BACT</name>
<dbReference type="Proteomes" id="UP000319576">
    <property type="component" value="Chromosome"/>
</dbReference>
<dbReference type="EMBL" id="CP036273">
    <property type="protein sequence ID" value="QDU18127.1"/>
    <property type="molecule type" value="Genomic_DNA"/>
</dbReference>
<protein>
    <recommendedName>
        <fullName evidence="1">Helix-turn-helix domain-containing protein</fullName>
    </recommendedName>
</protein>
<dbReference type="KEGG" id="uli:ETAA1_00100"/>
<gene>
    <name evidence="2" type="ORF">ETAA1_00100</name>
</gene>
<accession>A0A517XKU0</accession>
<evidence type="ECO:0000313" key="3">
    <source>
        <dbReference type="Proteomes" id="UP000319576"/>
    </source>
</evidence>